<sequence>MIRYFFERVIRMERQEFDEIILKNAESFFDYFRLACIAVRNEKVAETSAFLEETFEKLGAKKVERCREEGANPVVFAEFSGKSKETILFYNHYDVQPPEPVEEWNSDPFEPTIEDERLIVRGACDDKGELVMRLALLKYFNEHGGLPVNVKFFVEGEEEVGSPNVEKYIQAHLDELKCDACIWEGGQKDANERFEIVGGLKGIVAFEAEVKTSNGDLHSSKSCYAPNAAVRLTKGLASLFDDSGKILVEGLNLTEDSLDRTERALVKKMRCNQKELKENDGIIEDLITDDVSSALVCEPSLSINGLSAGYEADGIKTIIPGLAKAKLDCRLAPCQDPEESFEKIQAQLEKNGYPDIRLTYLTGQPGYRSDVHSPFVKMVLKQAEEIFGADGTSYVLNSPIAGPAYAFGRNLKVPIAGFGIGYPGQKMHAPNENIRLSDFCDAAWYLKCLLEKYR</sequence>
<evidence type="ECO:0000256" key="1">
    <source>
        <dbReference type="ARBA" id="ARBA00022670"/>
    </source>
</evidence>
<proteinExistence type="predicted"/>
<evidence type="ECO:0000313" key="6">
    <source>
        <dbReference type="Proteomes" id="UP000004099"/>
    </source>
</evidence>
<dbReference type="GO" id="GO:0008233">
    <property type="term" value="F:peptidase activity"/>
    <property type="evidence" value="ECO:0007669"/>
    <property type="project" value="UniProtKB-KW"/>
</dbReference>
<evidence type="ECO:0000313" key="5">
    <source>
        <dbReference type="EMBL" id="EFZ34019.1"/>
    </source>
</evidence>
<dbReference type="Pfam" id="PF07687">
    <property type="entry name" value="M20_dimer"/>
    <property type="match status" value="1"/>
</dbReference>
<keyword evidence="2" id="KW-0479">Metal-binding</keyword>
<accession>E7FSK1</accession>
<dbReference type="Pfam" id="PF01546">
    <property type="entry name" value="Peptidase_M20"/>
    <property type="match status" value="1"/>
</dbReference>
<dbReference type="GO" id="GO:0009089">
    <property type="term" value="P:lysine biosynthetic process via diaminopimelate"/>
    <property type="evidence" value="ECO:0007669"/>
    <property type="project" value="TreeGrafter"/>
</dbReference>
<evidence type="ECO:0000259" key="4">
    <source>
        <dbReference type="Pfam" id="PF07687"/>
    </source>
</evidence>
<dbReference type="InterPro" id="IPR051458">
    <property type="entry name" value="Cyt/Met_Dipeptidase"/>
</dbReference>
<comment type="caution">
    <text evidence="5">The sequence shown here is derived from an EMBL/GenBank/DDBJ whole genome shotgun (WGS) entry which is preliminary data.</text>
</comment>
<dbReference type="GO" id="GO:0009014">
    <property type="term" value="F:succinyl-diaminopimelate desuccinylase activity"/>
    <property type="evidence" value="ECO:0007669"/>
    <property type="project" value="TreeGrafter"/>
</dbReference>
<evidence type="ECO:0000256" key="2">
    <source>
        <dbReference type="ARBA" id="ARBA00022723"/>
    </source>
</evidence>
<protein>
    <submittedName>
        <fullName evidence="5">Peptidase dimerization domain protein</fullName>
    </submittedName>
</protein>
<dbReference type="SUPFAM" id="SSF53187">
    <property type="entry name" value="Zn-dependent exopeptidases"/>
    <property type="match status" value="1"/>
</dbReference>
<dbReference type="Proteomes" id="UP000004099">
    <property type="component" value="Unassembled WGS sequence"/>
</dbReference>
<dbReference type="GO" id="GO:0006508">
    <property type="term" value="P:proteolysis"/>
    <property type="evidence" value="ECO:0007669"/>
    <property type="project" value="UniProtKB-KW"/>
</dbReference>
<gene>
    <name evidence="5" type="ORF">HMPREF0542_11878</name>
</gene>
<reference evidence="5 6" key="1">
    <citation type="submission" date="2011-01" db="EMBL/GenBank/DDBJ databases">
        <authorList>
            <person name="Muzny D."/>
            <person name="Qin X."/>
            <person name="Buhay C."/>
            <person name="Dugan-Rocha S."/>
            <person name="Ding Y."/>
            <person name="Chen G."/>
            <person name="Hawes A."/>
            <person name="Holder M."/>
            <person name="Jhangiani S."/>
            <person name="Johnson A."/>
            <person name="Khan Z."/>
            <person name="Li Z."/>
            <person name="Liu W."/>
            <person name="Liu X."/>
            <person name="Perez L."/>
            <person name="Shen H."/>
            <person name="Wang Q."/>
            <person name="Watt J."/>
            <person name="Xi L."/>
            <person name="Xin Y."/>
            <person name="Zhou J."/>
            <person name="Deng J."/>
            <person name="Jiang H."/>
            <person name="Liu Y."/>
            <person name="Qu J."/>
            <person name="Song X.-Z."/>
            <person name="Zhang L."/>
            <person name="Villasana D."/>
            <person name="Johnson A."/>
            <person name="Liu J."/>
            <person name="Liyanage D."/>
            <person name="Lorensuhewa L."/>
            <person name="Robinson T."/>
            <person name="Song A."/>
            <person name="Song B.-B."/>
            <person name="Dinh H."/>
            <person name="Thornton R."/>
            <person name="Coyle M."/>
            <person name="Francisco L."/>
            <person name="Jackson L."/>
            <person name="Javaid M."/>
            <person name="Korchina V."/>
            <person name="Kovar C."/>
            <person name="Mata R."/>
            <person name="Mathew T."/>
            <person name="Ngo R."/>
            <person name="Nguyen L."/>
            <person name="Nguyen N."/>
            <person name="Okwuonu G."/>
            <person name="Ongeri F."/>
            <person name="Pham C."/>
            <person name="Simmons D."/>
            <person name="Wilczek-Boney K."/>
            <person name="Hale W."/>
            <person name="Jakkamsetti A."/>
            <person name="Pham P."/>
            <person name="Ruth R."/>
            <person name="San Lucas F."/>
            <person name="Warren J."/>
            <person name="Zhang J."/>
            <person name="Zhao Z."/>
            <person name="Zhou C."/>
            <person name="Zhu D."/>
            <person name="Lee S."/>
            <person name="Bess C."/>
            <person name="Blankenburg K."/>
            <person name="Forbes L."/>
            <person name="Fu Q."/>
            <person name="Gubbala S."/>
            <person name="Hirani K."/>
            <person name="Jayaseelan J.C."/>
            <person name="Lara F."/>
            <person name="Munidasa M."/>
            <person name="Palculict T."/>
            <person name="Patil S."/>
            <person name="Pu L.-L."/>
            <person name="Saada N."/>
            <person name="Tang L."/>
            <person name="Weissenberger G."/>
            <person name="Zhu Y."/>
            <person name="Hemphill L."/>
            <person name="Shang Y."/>
            <person name="Youmans B."/>
            <person name="Ayvaz T."/>
            <person name="Ross M."/>
            <person name="Santibanez J."/>
            <person name="Aqrawi P."/>
            <person name="Gross S."/>
            <person name="Joshi V."/>
            <person name="Fowler G."/>
            <person name="Nazareth L."/>
            <person name="Reid J."/>
            <person name="Worley K."/>
            <person name="Petrosino J."/>
            <person name="Highlander S."/>
            <person name="Gibbs R."/>
        </authorList>
    </citation>
    <scope>NUCLEOTIDE SEQUENCE [LARGE SCALE GENOMIC DNA]</scope>
    <source>
        <strain evidence="5 6">ATCC 25644</strain>
    </source>
</reference>
<keyword evidence="3" id="KW-0378">Hydrolase</keyword>
<organism evidence="5 6">
    <name type="scientific">Ligilactobacillus ruminis ATCC 25644</name>
    <dbReference type="NCBI Taxonomy" id="525362"/>
    <lineage>
        <taxon>Bacteria</taxon>
        <taxon>Bacillati</taxon>
        <taxon>Bacillota</taxon>
        <taxon>Bacilli</taxon>
        <taxon>Lactobacillales</taxon>
        <taxon>Lactobacillaceae</taxon>
        <taxon>Ligilactobacillus</taxon>
    </lineage>
</organism>
<keyword evidence="1" id="KW-0645">Protease</keyword>
<dbReference type="PANTHER" id="PTHR43270">
    <property type="entry name" value="BETA-ALA-HIS DIPEPTIDASE"/>
    <property type="match status" value="1"/>
</dbReference>
<dbReference type="GO" id="GO:0005829">
    <property type="term" value="C:cytosol"/>
    <property type="evidence" value="ECO:0007669"/>
    <property type="project" value="TreeGrafter"/>
</dbReference>
<feature type="domain" description="Peptidase M20 dimerisation" evidence="4">
    <location>
        <begin position="199"/>
        <end position="353"/>
    </location>
</feature>
<dbReference type="AlphaFoldDB" id="E7FSK1"/>
<evidence type="ECO:0000256" key="3">
    <source>
        <dbReference type="ARBA" id="ARBA00022801"/>
    </source>
</evidence>
<name>E7FSK1_9LACO</name>
<dbReference type="GO" id="GO:0046872">
    <property type="term" value="F:metal ion binding"/>
    <property type="evidence" value="ECO:0007669"/>
    <property type="project" value="UniProtKB-KW"/>
</dbReference>
<dbReference type="InterPro" id="IPR011650">
    <property type="entry name" value="Peptidase_M20_dimer"/>
</dbReference>
<dbReference type="EMBL" id="ACGS02000046">
    <property type="protein sequence ID" value="EFZ34019.1"/>
    <property type="molecule type" value="Genomic_DNA"/>
</dbReference>
<dbReference type="HOGENOM" id="CLU_029469_2_1_9"/>
<dbReference type="PANTHER" id="PTHR43270:SF8">
    <property type="entry name" value="DI- AND TRIPEPTIDASE DUG2-RELATED"/>
    <property type="match status" value="1"/>
</dbReference>
<dbReference type="Gene3D" id="3.40.630.10">
    <property type="entry name" value="Zn peptidases"/>
    <property type="match status" value="1"/>
</dbReference>
<dbReference type="InterPro" id="IPR002933">
    <property type="entry name" value="Peptidase_M20"/>
</dbReference>
<dbReference type="Gene3D" id="3.30.70.360">
    <property type="match status" value="1"/>
</dbReference>